<evidence type="ECO:0000256" key="9">
    <source>
        <dbReference type="ARBA" id="ARBA00074306"/>
    </source>
</evidence>
<dbReference type="PROSITE" id="PS50109">
    <property type="entry name" value="HIS_KIN"/>
    <property type="match status" value="1"/>
</dbReference>
<dbReference type="InterPro" id="IPR001763">
    <property type="entry name" value="Rhodanese-like_dom"/>
</dbReference>
<feature type="modified residue" description="4-aspartylphosphate" evidence="10">
    <location>
        <position position="804"/>
    </location>
</feature>
<protein>
    <recommendedName>
        <fullName evidence="9">Circadian input-output histidine kinase CikA</fullName>
        <ecNumber evidence="3">2.7.13.3</ecNumber>
    </recommendedName>
    <alternativeName>
        <fullName evidence="4">Stage 0 sporulation protein A homolog</fullName>
    </alternativeName>
</protein>
<evidence type="ECO:0000256" key="6">
    <source>
        <dbReference type="ARBA" id="ARBA00022777"/>
    </source>
</evidence>
<dbReference type="SMART" id="SM00388">
    <property type="entry name" value="HisKA"/>
    <property type="match status" value="1"/>
</dbReference>
<evidence type="ECO:0000256" key="4">
    <source>
        <dbReference type="ARBA" id="ARBA00018672"/>
    </source>
</evidence>
<evidence type="ECO:0000313" key="16">
    <source>
        <dbReference type="EMBL" id="MBC8528136.1"/>
    </source>
</evidence>
<sequence>MARTRKAEEMMDKHRKKIGRISLGAGILLVALLVTFFGVTVWNTNRLMDQVDTLTNHPFKVVIAIGDFNTQVAKMRAQVERLLIDNSQDIVRDAWDNLDENYRKAQELLDVIEARYLGPKENVDQLNQAYARLKQANEGLLEYGYIGARSREEISQYCNENVIHVYDEAQEASNTVFMEAQHRFFMIYDAAEAVRSLSMVMSGIIVLAVIGALVLYQQLLRRQNFEIMARNLQFELISNTISNVFMIYTPGEQGEDFVSENAERLLGFSAAELLEDQRKLRSQFSAQDLELLDNMLEGGEQKFGAATVRYRHPRSGQEMTLFIQSYEVRSAKGHCQYITVFSDETEMTRVQIALQDALDRAERASLAKSEFLSRMSHEIRTPLNGVIGMSIIALQNVGQEEKLIDCLRKINLSSKHLLVLINDVLDMSKIESGMIEIKNERFDFRVFLESLVTVIYGQARDREISFETVLSGEIPERLVGDSLRLNQILMNLLSNAIKFTPQNGSVTLRIQSICGEAEGLWLRFQVKDTGCGIAPENYEKIFMAFEQENASVAHLYGGTGLGLSISRRFAELMGGRIGVESQLGLGSTFTVEIPFGIEPERAQPKADFGGLRALVVDDDRETCEHAAFLLEKIGVEASWVDNGFEAVAQVGRAHDLGRDYDICLIDWRMPFIDGLETTRRIRRAVGDALSVVLITAYDPSEIREEAKRAGADGIIQKPLFESTLIETLEHVEQRSQAFDGNGLLQQNLEGKRVLVVEDNELNREIAIELLAMAHANVESVADGQEAVERFAASAVGYFDIVLMDIQMPVMDGYEATRRIRALAREDAARVPILAMTANAFSEDVQKSLNCGMNDHITKPIDVDQLFDKLNRALQRAEQ</sequence>
<evidence type="ECO:0000256" key="11">
    <source>
        <dbReference type="SAM" id="Coils"/>
    </source>
</evidence>
<evidence type="ECO:0000256" key="5">
    <source>
        <dbReference type="ARBA" id="ARBA00022553"/>
    </source>
</evidence>
<dbReference type="SMART" id="SM00448">
    <property type="entry name" value="REC"/>
    <property type="match status" value="2"/>
</dbReference>
<dbReference type="InterPro" id="IPR011006">
    <property type="entry name" value="CheY-like_superfamily"/>
</dbReference>
<dbReference type="InterPro" id="IPR005467">
    <property type="entry name" value="His_kinase_dom"/>
</dbReference>
<gene>
    <name evidence="16" type="ORF">H8699_01610</name>
</gene>
<keyword evidence="17" id="KW-1185">Reference proteome</keyword>
<dbReference type="InterPro" id="IPR004358">
    <property type="entry name" value="Sig_transdc_His_kin-like_C"/>
</dbReference>
<feature type="domain" description="Response regulatory" evidence="14">
    <location>
        <begin position="612"/>
        <end position="732"/>
    </location>
</feature>
<dbReference type="EMBL" id="JACRSO010000001">
    <property type="protein sequence ID" value="MBC8528136.1"/>
    <property type="molecule type" value="Genomic_DNA"/>
</dbReference>
<dbReference type="Gene3D" id="1.10.287.130">
    <property type="match status" value="1"/>
</dbReference>
<evidence type="ECO:0000259" key="13">
    <source>
        <dbReference type="PROSITE" id="PS50109"/>
    </source>
</evidence>
<dbReference type="RefSeq" id="WP_249284181.1">
    <property type="nucleotide sequence ID" value="NZ_JACRSO010000001.1"/>
</dbReference>
<keyword evidence="12" id="KW-0812">Transmembrane</keyword>
<dbReference type="Gene3D" id="3.30.450.20">
    <property type="entry name" value="PAS domain"/>
    <property type="match status" value="1"/>
</dbReference>
<evidence type="ECO:0000259" key="15">
    <source>
        <dbReference type="PROSITE" id="PS50206"/>
    </source>
</evidence>
<evidence type="ECO:0000256" key="12">
    <source>
        <dbReference type="SAM" id="Phobius"/>
    </source>
</evidence>
<dbReference type="Pfam" id="PF02518">
    <property type="entry name" value="HATPase_c"/>
    <property type="match status" value="1"/>
</dbReference>
<comment type="function">
    <text evidence="8">May play the central regulatory role in sporulation. It may be an element of the effector pathway responsible for the activation of sporulation genes in response to nutritional stress. Spo0A may act in concert with spo0H (a sigma factor) to control the expression of some genes that are critical to the sporulation process.</text>
</comment>
<dbReference type="PANTHER" id="PTHR45339:SF5">
    <property type="entry name" value="HISTIDINE KINASE"/>
    <property type="match status" value="1"/>
</dbReference>
<keyword evidence="6" id="KW-0808">Transferase</keyword>
<dbReference type="Pfam" id="PF12729">
    <property type="entry name" value="4HB_MCP_1"/>
    <property type="match status" value="1"/>
</dbReference>
<dbReference type="FunFam" id="3.30.565.10:FF:000010">
    <property type="entry name" value="Sensor histidine kinase RcsC"/>
    <property type="match status" value="1"/>
</dbReference>
<dbReference type="Gene3D" id="3.30.565.10">
    <property type="entry name" value="Histidine kinase-like ATPase, C-terminal domain"/>
    <property type="match status" value="1"/>
</dbReference>
<comment type="similarity">
    <text evidence="2">In the N-terminal section; belongs to the phytochrome family.</text>
</comment>
<evidence type="ECO:0000256" key="1">
    <source>
        <dbReference type="ARBA" id="ARBA00000085"/>
    </source>
</evidence>
<evidence type="ECO:0000256" key="7">
    <source>
        <dbReference type="ARBA" id="ARBA00023012"/>
    </source>
</evidence>
<dbReference type="InterPro" id="IPR036097">
    <property type="entry name" value="HisK_dim/P_sf"/>
</dbReference>
<dbReference type="PROSITE" id="PS50206">
    <property type="entry name" value="RHODANESE_3"/>
    <property type="match status" value="1"/>
</dbReference>
<evidence type="ECO:0000256" key="8">
    <source>
        <dbReference type="ARBA" id="ARBA00024867"/>
    </source>
</evidence>
<dbReference type="SMART" id="SM00387">
    <property type="entry name" value="HATPase_c"/>
    <property type="match status" value="1"/>
</dbReference>
<dbReference type="SUPFAM" id="SSF52172">
    <property type="entry name" value="CheY-like"/>
    <property type="match status" value="2"/>
</dbReference>
<organism evidence="16 17">
    <name type="scientific">Luoshenia tenuis</name>
    <dbReference type="NCBI Taxonomy" id="2763654"/>
    <lineage>
        <taxon>Bacteria</taxon>
        <taxon>Bacillati</taxon>
        <taxon>Bacillota</taxon>
        <taxon>Clostridia</taxon>
        <taxon>Christensenellales</taxon>
        <taxon>Christensenellaceae</taxon>
        <taxon>Luoshenia</taxon>
    </lineage>
</organism>
<feature type="domain" description="Histidine kinase" evidence="13">
    <location>
        <begin position="374"/>
        <end position="597"/>
    </location>
</feature>
<dbReference type="InterPro" id="IPR036890">
    <property type="entry name" value="HATPase_C_sf"/>
</dbReference>
<comment type="catalytic activity">
    <reaction evidence="1">
        <text>ATP + protein L-histidine = ADP + protein N-phospho-L-histidine.</text>
        <dbReference type="EC" id="2.7.13.3"/>
    </reaction>
</comment>
<dbReference type="GO" id="GO:0000155">
    <property type="term" value="F:phosphorelay sensor kinase activity"/>
    <property type="evidence" value="ECO:0007669"/>
    <property type="project" value="InterPro"/>
</dbReference>
<feature type="domain" description="Response regulatory" evidence="14">
    <location>
        <begin position="752"/>
        <end position="873"/>
    </location>
</feature>
<accession>A0A926CYM9</accession>
<keyword evidence="6" id="KW-0418">Kinase</keyword>
<feature type="modified residue" description="4-aspartylphosphate" evidence="10">
    <location>
        <position position="666"/>
    </location>
</feature>
<feature type="coiled-coil region" evidence="11">
    <location>
        <begin position="95"/>
        <end position="143"/>
    </location>
</feature>
<evidence type="ECO:0000313" key="17">
    <source>
        <dbReference type="Proteomes" id="UP000654279"/>
    </source>
</evidence>
<reference evidence="16" key="1">
    <citation type="submission" date="2020-08" db="EMBL/GenBank/DDBJ databases">
        <title>Genome public.</title>
        <authorList>
            <person name="Liu C."/>
            <person name="Sun Q."/>
        </authorList>
    </citation>
    <scope>NUCLEOTIDE SEQUENCE</scope>
    <source>
        <strain evidence="16">NSJ-44</strain>
    </source>
</reference>
<dbReference type="AlphaFoldDB" id="A0A926CYM9"/>
<dbReference type="CDD" id="cd16922">
    <property type="entry name" value="HATPase_EvgS-ArcB-TorS-like"/>
    <property type="match status" value="1"/>
</dbReference>
<dbReference type="PROSITE" id="PS50110">
    <property type="entry name" value="RESPONSE_REGULATORY"/>
    <property type="match status" value="2"/>
</dbReference>
<dbReference type="PANTHER" id="PTHR45339">
    <property type="entry name" value="HYBRID SIGNAL TRANSDUCTION HISTIDINE KINASE J"/>
    <property type="match status" value="1"/>
</dbReference>
<dbReference type="SUPFAM" id="SSF55785">
    <property type="entry name" value="PYP-like sensor domain (PAS domain)"/>
    <property type="match status" value="1"/>
</dbReference>
<evidence type="ECO:0000256" key="3">
    <source>
        <dbReference type="ARBA" id="ARBA00012438"/>
    </source>
</evidence>
<dbReference type="InterPro" id="IPR024478">
    <property type="entry name" value="HlyB_4HB_MCP"/>
</dbReference>
<dbReference type="InterPro" id="IPR003594">
    <property type="entry name" value="HATPase_dom"/>
</dbReference>
<dbReference type="CDD" id="cd00082">
    <property type="entry name" value="HisKA"/>
    <property type="match status" value="1"/>
</dbReference>
<dbReference type="Pfam" id="PF00512">
    <property type="entry name" value="HisKA"/>
    <property type="match status" value="1"/>
</dbReference>
<dbReference type="EC" id="2.7.13.3" evidence="3"/>
<keyword evidence="11" id="KW-0175">Coiled coil</keyword>
<dbReference type="SUPFAM" id="SSF47384">
    <property type="entry name" value="Homodimeric domain of signal transducing histidine kinase"/>
    <property type="match status" value="1"/>
</dbReference>
<keyword evidence="5 10" id="KW-0597">Phosphoprotein</keyword>
<evidence type="ECO:0000259" key="14">
    <source>
        <dbReference type="PROSITE" id="PS50110"/>
    </source>
</evidence>
<dbReference type="CDD" id="cd17546">
    <property type="entry name" value="REC_hyHK_CKI1_RcsC-like"/>
    <property type="match status" value="2"/>
</dbReference>
<dbReference type="InterPro" id="IPR035965">
    <property type="entry name" value="PAS-like_dom_sf"/>
</dbReference>
<evidence type="ECO:0000256" key="2">
    <source>
        <dbReference type="ARBA" id="ARBA00006402"/>
    </source>
</evidence>
<comment type="caution">
    <text evidence="16">The sequence shown here is derived from an EMBL/GenBank/DDBJ whole genome shotgun (WGS) entry which is preliminary data.</text>
</comment>
<keyword evidence="7" id="KW-0902">Two-component regulatory system</keyword>
<feature type="transmembrane region" description="Helical" evidence="12">
    <location>
        <begin position="21"/>
        <end position="42"/>
    </location>
</feature>
<dbReference type="InterPro" id="IPR003661">
    <property type="entry name" value="HisK_dim/P_dom"/>
</dbReference>
<proteinExistence type="inferred from homology"/>
<evidence type="ECO:0000256" key="10">
    <source>
        <dbReference type="PROSITE-ProRule" id="PRU00169"/>
    </source>
</evidence>
<dbReference type="InterPro" id="IPR001789">
    <property type="entry name" value="Sig_transdc_resp-reg_receiver"/>
</dbReference>
<feature type="domain" description="Rhodanese" evidence="15">
    <location>
        <begin position="615"/>
        <end position="656"/>
    </location>
</feature>
<dbReference type="Gene3D" id="3.40.50.2300">
    <property type="match status" value="2"/>
</dbReference>
<dbReference type="PRINTS" id="PR00344">
    <property type="entry name" value="BCTRLSENSOR"/>
</dbReference>
<keyword evidence="12" id="KW-1133">Transmembrane helix</keyword>
<dbReference type="Pfam" id="PF00072">
    <property type="entry name" value="Response_reg"/>
    <property type="match status" value="2"/>
</dbReference>
<dbReference type="SUPFAM" id="SSF55874">
    <property type="entry name" value="ATPase domain of HSP90 chaperone/DNA topoisomerase II/histidine kinase"/>
    <property type="match status" value="1"/>
</dbReference>
<dbReference type="Proteomes" id="UP000654279">
    <property type="component" value="Unassembled WGS sequence"/>
</dbReference>
<keyword evidence="12" id="KW-0472">Membrane</keyword>
<name>A0A926CYM9_9FIRM</name>